<dbReference type="GO" id="GO:0032757">
    <property type="term" value="P:positive regulation of interleukin-8 production"/>
    <property type="evidence" value="ECO:0007669"/>
    <property type="project" value="Ensembl"/>
</dbReference>
<dbReference type="GO" id="GO:0042803">
    <property type="term" value="F:protein homodimerization activity"/>
    <property type="evidence" value="ECO:0007669"/>
    <property type="project" value="Ensembl"/>
</dbReference>
<dbReference type="GO" id="GO:0050995">
    <property type="term" value="P:negative regulation of lipid catabolic process"/>
    <property type="evidence" value="ECO:0007669"/>
    <property type="project" value="Ensembl"/>
</dbReference>
<dbReference type="GO" id="GO:0008035">
    <property type="term" value="F:high-density lipoprotein particle binding"/>
    <property type="evidence" value="ECO:0007669"/>
    <property type="project" value="Ensembl"/>
</dbReference>
<dbReference type="VEuPathDB" id="HostDB:ENSCPOG00000015328"/>
<dbReference type="GO" id="GO:0048018">
    <property type="term" value="F:receptor ligand activity"/>
    <property type="evidence" value="ECO:0007669"/>
    <property type="project" value="Ensembl"/>
</dbReference>
<dbReference type="eggNOG" id="ENOG502SVYZ">
    <property type="taxonomic scope" value="Eukaryota"/>
</dbReference>
<comment type="similarity">
    <text evidence="2">Belongs to the apolipoprotein A2 family.</text>
</comment>
<dbReference type="GO" id="GO:0034370">
    <property type="term" value="P:triglyceride-rich lipoprotein particle remodeling"/>
    <property type="evidence" value="ECO:0007669"/>
    <property type="project" value="Ensembl"/>
</dbReference>
<dbReference type="GO" id="GO:0034380">
    <property type="term" value="P:high-density lipoprotein particle assembly"/>
    <property type="evidence" value="ECO:0007669"/>
    <property type="project" value="Ensembl"/>
</dbReference>
<dbReference type="FunCoup" id="H0VT38">
    <property type="interactions" value="196"/>
</dbReference>
<dbReference type="InterPro" id="IPR006801">
    <property type="entry name" value="ApoA-II"/>
</dbReference>
<reference evidence="11" key="1">
    <citation type="journal article" date="2011" name="Nature">
        <title>A high-resolution map of human evolutionary constraint using 29 mammals.</title>
        <authorList>
            <person name="Lindblad-Toh K."/>
            <person name="Garber M."/>
            <person name="Zuk O."/>
            <person name="Lin M.F."/>
            <person name="Parker B.J."/>
            <person name="Washietl S."/>
            <person name="Kheradpour P."/>
            <person name="Ernst J."/>
            <person name="Jordan G."/>
            <person name="Mauceli E."/>
            <person name="Ward L.D."/>
            <person name="Lowe C.B."/>
            <person name="Holloway A.K."/>
            <person name="Clamp M."/>
            <person name="Gnerre S."/>
            <person name="Alfoldi J."/>
            <person name="Beal K."/>
            <person name="Chang J."/>
            <person name="Clawson H."/>
            <person name="Cuff J."/>
            <person name="Di Palma F."/>
            <person name="Fitzgerald S."/>
            <person name="Flicek P."/>
            <person name="Guttman M."/>
            <person name="Hubisz M.J."/>
            <person name="Jaffe D.B."/>
            <person name="Jungreis I."/>
            <person name="Kent W.J."/>
            <person name="Kostka D."/>
            <person name="Lara M."/>
            <person name="Martins A.L."/>
            <person name="Massingham T."/>
            <person name="Moltke I."/>
            <person name="Raney B.J."/>
            <person name="Rasmussen M.D."/>
            <person name="Robinson J."/>
            <person name="Stark A."/>
            <person name="Vilella A.J."/>
            <person name="Wen J."/>
            <person name="Xie X."/>
            <person name="Zody M.C."/>
            <person name="Baldwin J."/>
            <person name="Bloom T."/>
            <person name="Chin C.W."/>
            <person name="Heiman D."/>
            <person name="Nicol R."/>
            <person name="Nusbaum C."/>
            <person name="Young S."/>
            <person name="Wilkinson J."/>
            <person name="Worley K.C."/>
            <person name="Kovar C.L."/>
            <person name="Muzny D.M."/>
            <person name="Gibbs R.A."/>
            <person name="Cree A."/>
            <person name="Dihn H.H."/>
            <person name="Fowler G."/>
            <person name="Jhangiani S."/>
            <person name="Joshi V."/>
            <person name="Lee S."/>
            <person name="Lewis L.R."/>
            <person name="Nazareth L.V."/>
            <person name="Okwuonu G."/>
            <person name="Santibanez J."/>
            <person name="Warren W.C."/>
            <person name="Mardis E.R."/>
            <person name="Weinstock G.M."/>
            <person name="Wilson R.K."/>
            <person name="Delehaunty K."/>
            <person name="Dooling D."/>
            <person name="Fronik C."/>
            <person name="Fulton L."/>
            <person name="Fulton B."/>
            <person name="Graves T."/>
            <person name="Minx P."/>
            <person name="Sodergren E."/>
            <person name="Birney E."/>
            <person name="Margulies E.H."/>
            <person name="Herrero J."/>
            <person name="Green E.D."/>
            <person name="Haussler D."/>
            <person name="Siepel A."/>
            <person name="Goldman N."/>
            <person name="Pollard K.S."/>
            <person name="Pedersen J.S."/>
            <person name="Lander E.S."/>
            <person name="Kellis M."/>
        </authorList>
    </citation>
    <scope>NUCLEOTIDE SEQUENCE [LARGE SCALE GENOMIC DNA]</scope>
    <source>
        <strain evidence="11">2N</strain>
    </source>
</reference>
<dbReference type="GO" id="GO:0055102">
    <property type="term" value="F:lipase inhibitor activity"/>
    <property type="evidence" value="ECO:0007669"/>
    <property type="project" value="Ensembl"/>
</dbReference>
<evidence type="ECO:0000256" key="8">
    <source>
        <dbReference type="ARBA" id="ARBA00030900"/>
    </source>
</evidence>
<dbReference type="STRING" id="10141.ENSCPOP00000013814"/>
<dbReference type="KEGG" id="cpoc:100713822"/>
<evidence type="ECO:0000256" key="6">
    <source>
        <dbReference type="ARBA" id="ARBA00022850"/>
    </source>
</evidence>
<dbReference type="PANTHER" id="PTHR11027">
    <property type="entry name" value="APOLIPOPROTEIN A-II"/>
    <property type="match status" value="1"/>
</dbReference>
<dbReference type="GO" id="GO:0009749">
    <property type="term" value="P:response to glucose"/>
    <property type="evidence" value="ECO:0007669"/>
    <property type="project" value="Ensembl"/>
</dbReference>
<evidence type="ECO:0000256" key="7">
    <source>
        <dbReference type="ARBA" id="ARBA00023055"/>
    </source>
</evidence>
<organism evidence="10 11">
    <name type="scientific">Cavia porcellus</name>
    <name type="common">Guinea pig</name>
    <dbReference type="NCBI Taxonomy" id="10141"/>
    <lineage>
        <taxon>Eukaryota</taxon>
        <taxon>Metazoa</taxon>
        <taxon>Chordata</taxon>
        <taxon>Craniata</taxon>
        <taxon>Vertebrata</taxon>
        <taxon>Euteleostomi</taxon>
        <taxon>Mammalia</taxon>
        <taxon>Eutheria</taxon>
        <taxon>Euarchontoglires</taxon>
        <taxon>Glires</taxon>
        <taxon>Rodentia</taxon>
        <taxon>Hystricomorpha</taxon>
        <taxon>Caviidae</taxon>
        <taxon>Cavia</taxon>
    </lineage>
</organism>
<dbReference type="GO" id="GO:0050996">
    <property type="term" value="P:positive regulation of lipid catabolic process"/>
    <property type="evidence" value="ECO:0007669"/>
    <property type="project" value="Ensembl"/>
</dbReference>
<keyword evidence="6" id="KW-0345">HDL</keyword>
<proteinExistence type="inferred from homology"/>
<dbReference type="Ensembl" id="ENSCPOT00000015477.3">
    <property type="protein sequence ID" value="ENSCPOP00000013814.3"/>
    <property type="gene ID" value="ENSCPOG00000015328.4"/>
</dbReference>
<dbReference type="GO" id="GO:0060621">
    <property type="term" value="P:negative regulation of cholesterol import"/>
    <property type="evidence" value="ECO:0007669"/>
    <property type="project" value="Ensembl"/>
</dbReference>
<dbReference type="InterPro" id="IPR036172">
    <property type="entry name" value="ApoA-II_sf"/>
</dbReference>
<dbReference type="GO" id="GO:0033700">
    <property type="term" value="P:phospholipid efflux"/>
    <property type="evidence" value="ECO:0007669"/>
    <property type="project" value="Ensembl"/>
</dbReference>
<keyword evidence="11" id="KW-1185">Reference proteome</keyword>
<evidence type="ECO:0000256" key="2">
    <source>
        <dbReference type="ARBA" id="ARBA00010232"/>
    </source>
</evidence>
<dbReference type="GO" id="GO:0015485">
    <property type="term" value="F:cholesterol binding"/>
    <property type="evidence" value="ECO:0007669"/>
    <property type="project" value="Ensembl"/>
</dbReference>
<dbReference type="Bgee" id="ENSCPOG00000015328">
    <property type="expression patterns" value="Expressed in liver and 5 other cell types or tissues"/>
</dbReference>
<keyword evidence="4" id="KW-0813">Transport</keyword>
<dbReference type="GO" id="GO:0034384">
    <property type="term" value="P:high-density lipoprotein particle clearance"/>
    <property type="evidence" value="ECO:0007669"/>
    <property type="project" value="Ensembl"/>
</dbReference>
<dbReference type="GeneID" id="100713822"/>
<dbReference type="GO" id="GO:0070653">
    <property type="term" value="F:high-density lipoprotein particle receptor binding"/>
    <property type="evidence" value="ECO:0007669"/>
    <property type="project" value="Ensembl"/>
</dbReference>
<dbReference type="GO" id="GO:0050766">
    <property type="term" value="P:positive regulation of phagocytosis"/>
    <property type="evidence" value="ECO:0007669"/>
    <property type="project" value="Ensembl"/>
</dbReference>
<dbReference type="Pfam" id="PF04711">
    <property type="entry name" value="ApoA-II"/>
    <property type="match status" value="1"/>
</dbReference>
<dbReference type="GO" id="GO:0043691">
    <property type="term" value="P:reverse cholesterol transport"/>
    <property type="evidence" value="ECO:0007669"/>
    <property type="project" value="Ensembl"/>
</dbReference>
<sequence>MKLLAMTVLLLTICSLEGALVRRQTEESNLQRLFSQYFQTMTSYGKDLLEKVKAQELQTQAQAYFTKTQEELVPLVKKAGNDLFNILSNFVDFKKTQPPAQ</sequence>
<evidence type="ECO:0000256" key="3">
    <source>
        <dbReference type="ARBA" id="ARBA00022421"/>
    </source>
</evidence>
<evidence type="ECO:0000313" key="11">
    <source>
        <dbReference type="Proteomes" id="UP000005447"/>
    </source>
</evidence>
<dbReference type="GO" id="GO:0030300">
    <property type="term" value="P:regulation of intestinal cholesterol absorption"/>
    <property type="evidence" value="ECO:0007669"/>
    <property type="project" value="Ensembl"/>
</dbReference>
<dbReference type="GeneTree" id="ENSGT00390000003306"/>
<dbReference type="GO" id="GO:0034374">
    <property type="term" value="P:low-density lipoprotein particle remodeling"/>
    <property type="evidence" value="ECO:0007669"/>
    <property type="project" value="Ensembl"/>
</dbReference>
<dbReference type="RefSeq" id="XP_003466639.1">
    <property type="nucleotide sequence ID" value="XM_003466591.3"/>
</dbReference>
<dbReference type="GO" id="GO:0050821">
    <property type="term" value="P:protein stabilization"/>
    <property type="evidence" value="ECO:0007669"/>
    <property type="project" value="Ensembl"/>
</dbReference>
<feature type="signal peptide" evidence="9">
    <location>
        <begin position="1"/>
        <end position="18"/>
    </location>
</feature>
<dbReference type="GO" id="GO:0071402">
    <property type="term" value="P:cellular response to lipoprotein particle stimulus"/>
    <property type="evidence" value="ECO:0007669"/>
    <property type="project" value="Ensembl"/>
</dbReference>
<dbReference type="GO" id="GO:0009395">
    <property type="term" value="P:phospholipid catabolic process"/>
    <property type="evidence" value="ECO:0007669"/>
    <property type="project" value="Ensembl"/>
</dbReference>
<dbReference type="GO" id="GO:0034190">
    <property type="term" value="F:apolipoprotein receptor binding"/>
    <property type="evidence" value="ECO:0007669"/>
    <property type="project" value="Ensembl"/>
</dbReference>
<dbReference type="CTD" id="336"/>
<evidence type="ECO:0000313" key="10">
    <source>
        <dbReference type="Ensembl" id="ENSCPOP00000013814.3"/>
    </source>
</evidence>
<dbReference type="GO" id="GO:0031210">
    <property type="term" value="F:phosphatidylcholine binding"/>
    <property type="evidence" value="ECO:0007669"/>
    <property type="project" value="Ensembl"/>
</dbReference>
<comment type="subcellular location">
    <subcellularLocation>
        <location evidence="1">Secreted</location>
    </subcellularLocation>
</comment>
<dbReference type="GO" id="GO:0042627">
    <property type="term" value="C:chylomicron"/>
    <property type="evidence" value="ECO:0007669"/>
    <property type="project" value="Ensembl"/>
</dbReference>
<dbReference type="SUPFAM" id="SSF82936">
    <property type="entry name" value="Apolipoprotein A-II"/>
    <property type="match status" value="1"/>
</dbReference>
<dbReference type="PANTHER" id="PTHR11027:SF0">
    <property type="entry name" value="APOLIPOPROTEIN A-II"/>
    <property type="match status" value="1"/>
</dbReference>
<evidence type="ECO:0000256" key="9">
    <source>
        <dbReference type="SAM" id="SignalP"/>
    </source>
</evidence>
<dbReference type="GO" id="GO:0033344">
    <property type="term" value="P:cholesterol efflux"/>
    <property type="evidence" value="ECO:0007669"/>
    <property type="project" value="Ensembl"/>
</dbReference>
<dbReference type="OrthoDB" id="9450770at2759"/>
<dbReference type="GO" id="GO:0042157">
    <property type="term" value="P:lipoprotein metabolic process"/>
    <property type="evidence" value="ECO:0007669"/>
    <property type="project" value="Ensembl"/>
</dbReference>
<dbReference type="GO" id="GO:0019899">
    <property type="term" value="F:enzyme binding"/>
    <property type="evidence" value="ECO:0007669"/>
    <property type="project" value="Ensembl"/>
</dbReference>
<keyword evidence="5" id="KW-0964">Secreted</keyword>
<dbReference type="GO" id="GO:0034366">
    <property type="term" value="C:spherical high-density lipoprotein particle"/>
    <property type="evidence" value="ECO:0007669"/>
    <property type="project" value="Ensembl"/>
</dbReference>
<reference evidence="10" key="2">
    <citation type="submission" date="2025-08" db="UniProtKB">
        <authorList>
            <consortium name="Ensembl"/>
        </authorList>
    </citation>
    <scope>IDENTIFICATION</scope>
    <source>
        <strain evidence="10">2N</strain>
    </source>
</reference>
<dbReference type="OMA" id="LTICSFE"/>
<dbReference type="GO" id="GO:0010903">
    <property type="term" value="P:negative regulation of very-low-density lipoprotein particle remodeling"/>
    <property type="evidence" value="ECO:0007669"/>
    <property type="project" value="Ensembl"/>
</dbReference>
<dbReference type="GO" id="GO:0002719">
    <property type="term" value="P:negative regulation of cytokine production involved in immune response"/>
    <property type="evidence" value="ECO:0007669"/>
    <property type="project" value="Ensembl"/>
</dbReference>
<evidence type="ECO:0000256" key="4">
    <source>
        <dbReference type="ARBA" id="ARBA00022448"/>
    </source>
</evidence>
<dbReference type="InParanoid" id="H0VT38"/>
<accession>H0VT38</accession>
<dbReference type="GO" id="GO:0008203">
    <property type="term" value="P:cholesterol metabolic process"/>
    <property type="evidence" value="ECO:0007669"/>
    <property type="project" value="Ensembl"/>
</dbReference>
<dbReference type="GO" id="GO:0060228">
    <property type="term" value="F:phosphatidylcholine-sterol O-acyltransferase activator activity"/>
    <property type="evidence" value="ECO:0007669"/>
    <property type="project" value="Ensembl"/>
</dbReference>
<dbReference type="HOGENOM" id="CLU_157351_0_0_1"/>
<dbReference type="GO" id="GO:0031072">
    <property type="term" value="F:heat shock protein binding"/>
    <property type="evidence" value="ECO:0007669"/>
    <property type="project" value="Ensembl"/>
</dbReference>
<reference evidence="10" key="3">
    <citation type="submission" date="2025-09" db="UniProtKB">
        <authorList>
            <consortium name="Ensembl"/>
        </authorList>
    </citation>
    <scope>IDENTIFICATION</scope>
    <source>
        <strain evidence="10">2N</strain>
    </source>
</reference>
<dbReference type="GO" id="GO:0034361">
    <property type="term" value="C:very-low-density lipoprotein particle"/>
    <property type="evidence" value="ECO:0007669"/>
    <property type="project" value="Ensembl"/>
</dbReference>
<dbReference type="Gene3D" id="6.10.250.100">
    <property type="match status" value="1"/>
</dbReference>
<dbReference type="GO" id="GO:1904646">
    <property type="term" value="P:cellular response to amyloid-beta"/>
    <property type="evidence" value="ECO:0007669"/>
    <property type="project" value="Ensembl"/>
</dbReference>
<dbReference type="AlphaFoldDB" id="H0VT38"/>
<dbReference type="GO" id="GO:0042632">
    <property type="term" value="P:cholesterol homeostasis"/>
    <property type="evidence" value="ECO:0007669"/>
    <property type="project" value="Ensembl"/>
</dbReference>
<dbReference type="Proteomes" id="UP000005447">
    <property type="component" value="Unassembled WGS sequence"/>
</dbReference>
<evidence type="ECO:0000256" key="5">
    <source>
        <dbReference type="ARBA" id="ARBA00022525"/>
    </source>
</evidence>
<dbReference type="GO" id="GO:0006656">
    <property type="term" value="P:phosphatidylcholine biosynthetic process"/>
    <property type="evidence" value="ECO:0007669"/>
    <property type="project" value="Ensembl"/>
</dbReference>
<dbReference type="EMBL" id="AAKN02043133">
    <property type="status" value="NOT_ANNOTATED_CDS"/>
    <property type="molecule type" value="Genomic_DNA"/>
</dbReference>
<keyword evidence="7" id="KW-0445">Lipid transport</keyword>
<dbReference type="GO" id="GO:0046982">
    <property type="term" value="F:protein heterodimerization activity"/>
    <property type="evidence" value="ECO:0007669"/>
    <property type="project" value="Ensembl"/>
</dbReference>
<gene>
    <name evidence="10" type="primary">APOA2</name>
</gene>
<feature type="chain" id="PRO_5011717626" description="Apolipoprotein A-II" evidence="9">
    <location>
        <begin position="19"/>
        <end position="101"/>
    </location>
</feature>
<dbReference type="GO" id="GO:0046340">
    <property type="term" value="P:diacylglycerol catabolic process"/>
    <property type="evidence" value="ECO:0007669"/>
    <property type="project" value="Ensembl"/>
</dbReference>
<protein>
    <recommendedName>
        <fullName evidence="3">Apolipoprotein A-II</fullName>
    </recommendedName>
    <alternativeName>
        <fullName evidence="8">Apolipoprotein A2</fullName>
    </alternativeName>
</protein>
<evidence type="ECO:0000256" key="1">
    <source>
        <dbReference type="ARBA" id="ARBA00004613"/>
    </source>
</evidence>
<dbReference type="GO" id="GO:0034375">
    <property type="term" value="P:high-density lipoprotein particle remodeling"/>
    <property type="evidence" value="ECO:0007669"/>
    <property type="project" value="Ensembl"/>
</dbReference>
<name>H0VT38_CAVPO</name>
<dbReference type="GO" id="GO:0120020">
    <property type="term" value="F:cholesterol transfer activity"/>
    <property type="evidence" value="ECO:0007669"/>
    <property type="project" value="Ensembl"/>
</dbReference>
<keyword evidence="9" id="KW-0732">Signal</keyword>